<accession>A0ABN9MK15</accession>
<evidence type="ECO:0000256" key="2">
    <source>
        <dbReference type="ARBA" id="ARBA00005436"/>
    </source>
</evidence>
<evidence type="ECO:0000256" key="4">
    <source>
        <dbReference type="ARBA" id="ARBA00023274"/>
    </source>
</evidence>
<keyword evidence="8" id="KW-1185">Reference proteome</keyword>
<dbReference type="PANTHER" id="PTHR21141">
    <property type="entry name" value="60S ACIDIC RIBOSOMAL PROTEIN FAMILY MEMBER"/>
    <property type="match status" value="1"/>
</dbReference>
<name>A0ABN9MK15_9NEOB</name>
<evidence type="ECO:0000256" key="6">
    <source>
        <dbReference type="ARBA" id="ARBA00035443"/>
    </source>
</evidence>
<comment type="function">
    <text evidence="1">Plays an important role in the elongation step of protein synthesis.</text>
</comment>
<dbReference type="CDD" id="cd05833">
    <property type="entry name" value="Ribosomal_P2"/>
    <property type="match status" value="1"/>
</dbReference>
<protein>
    <recommendedName>
        <fullName evidence="5">Large ribosomal subunit protein P2</fullName>
    </recommendedName>
    <alternativeName>
        <fullName evidence="6">60S acidic ribosomal protein P2</fullName>
    </alternativeName>
</protein>
<sequence length="172" mass="18790">MVFFKSTTCPAKCKLQKAVGGDVKWMWLLREGEKQKNESVKMKIGLSGKGLKMRYVASYLLALLGGNDNPSINDLKKILESVGIELDKERAEKVVSELKGKKIDDVIAQGKVNDTDVCKDGAELCSLLTTVQMLMSISDSGIYICRCSCTRASICSPQYDCGEPTEGPIDAN</sequence>
<dbReference type="Proteomes" id="UP001176940">
    <property type="component" value="Unassembled WGS sequence"/>
</dbReference>
<dbReference type="Pfam" id="PF00428">
    <property type="entry name" value="Ribosomal_60s"/>
    <property type="match status" value="1"/>
</dbReference>
<dbReference type="EMBL" id="CAUEEQ010078069">
    <property type="protein sequence ID" value="CAJ0967128.1"/>
    <property type="molecule type" value="Genomic_DNA"/>
</dbReference>
<reference evidence="7" key="1">
    <citation type="submission" date="2023-07" db="EMBL/GenBank/DDBJ databases">
        <authorList>
            <person name="Stuckert A."/>
        </authorList>
    </citation>
    <scope>NUCLEOTIDE SEQUENCE</scope>
</reference>
<proteinExistence type="inferred from homology"/>
<keyword evidence="4" id="KW-0687">Ribonucleoprotein</keyword>
<dbReference type="Gene3D" id="1.10.10.1410">
    <property type="match status" value="1"/>
</dbReference>
<evidence type="ECO:0000256" key="1">
    <source>
        <dbReference type="ARBA" id="ARBA00003362"/>
    </source>
</evidence>
<gene>
    <name evidence="7" type="ORF">RIMI_LOCUS21976183</name>
</gene>
<dbReference type="InterPro" id="IPR044076">
    <property type="entry name" value="Ribosomal_P2"/>
</dbReference>
<comment type="caution">
    <text evidence="7">The sequence shown here is derived from an EMBL/GenBank/DDBJ whole genome shotgun (WGS) entry which is preliminary data.</text>
</comment>
<evidence type="ECO:0000313" key="7">
    <source>
        <dbReference type="EMBL" id="CAJ0967128.1"/>
    </source>
</evidence>
<comment type="similarity">
    <text evidence="2">Belongs to the eukaryotic ribosomal protein P1/P2 family.</text>
</comment>
<dbReference type="PANTHER" id="PTHR21141:SF116">
    <property type="entry name" value="60S ACIDIC RIBOSOMAL PROTEIN P2"/>
    <property type="match status" value="1"/>
</dbReference>
<evidence type="ECO:0000256" key="5">
    <source>
        <dbReference type="ARBA" id="ARBA00035301"/>
    </source>
</evidence>
<keyword evidence="3" id="KW-0689">Ribosomal protein</keyword>
<organism evidence="7 8">
    <name type="scientific">Ranitomeya imitator</name>
    <name type="common">mimic poison frog</name>
    <dbReference type="NCBI Taxonomy" id="111125"/>
    <lineage>
        <taxon>Eukaryota</taxon>
        <taxon>Metazoa</taxon>
        <taxon>Chordata</taxon>
        <taxon>Craniata</taxon>
        <taxon>Vertebrata</taxon>
        <taxon>Euteleostomi</taxon>
        <taxon>Amphibia</taxon>
        <taxon>Batrachia</taxon>
        <taxon>Anura</taxon>
        <taxon>Neobatrachia</taxon>
        <taxon>Hyloidea</taxon>
        <taxon>Dendrobatidae</taxon>
        <taxon>Dendrobatinae</taxon>
        <taxon>Ranitomeya</taxon>
    </lineage>
</organism>
<evidence type="ECO:0000313" key="8">
    <source>
        <dbReference type="Proteomes" id="UP001176940"/>
    </source>
</evidence>
<dbReference type="InterPro" id="IPR038716">
    <property type="entry name" value="P1/P2_N_sf"/>
</dbReference>
<evidence type="ECO:0000256" key="3">
    <source>
        <dbReference type="ARBA" id="ARBA00022980"/>
    </source>
</evidence>